<dbReference type="AlphaFoldDB" id="A0A0E3PNQ4"/>
<evidence type="ECO:0000313" key="1">
    <source>
        <dbReference type="EMBL" id="AKB36818.1"/>
    </source>
</evidence>
<dbReference type="PATRIC" id="fig|1434118.4.peg.2856"/>
<gene>
    <name evidence="1" type="ORF">MSSAC_2228</name>
</gene>
<dbReference type="GeneID" id="24871845"/>
<organism evidence="1 2">
    <name type="scientific">Methanosarcina siciliae C2J</name>
    <dbReference type="NCBI Taxonomy" id="1434118"/>
    <lineage>
        <taxon>Archaea</taxon>
        <taxon>Methanobacteriati</taxon>
        <taxon>Methanobacteriota</taxon>
        <taxon>Stenosarchaea group</taxon>
        <taxon>Methanomicrobia</taxon>
        <taxon>Methanosarcinales</taxon>
        <taxon>Methanosarcinaceae</taxon>
        <taxon>Methanosarcina</taxon>
    </lineage>
</organism>
<protein>
    <submittedName>
        <fullName evidence="1">DUF324 domain containing Cmr6-like protein</fullName>
    </submittedName>
</protein>
<reference evidence="1 2" key="1">
    <citation type="submission" date="2014-07" db="EMBL/GenBank/DDBJ databases">
        <title>Methanogenic archaea and the global carbon cycle.</title>
        <authorList>
            <person name="Henriksen J.R."/>
            <person name="Luke J."/>
            <person name="Reinhart S."/>
            <person name="Benedict M.N."/>
            <person name="Youngblut N.D."/>
            <person name="Metcalf M.E."/>
            <person name="Whitaker R.J."/>
            <person name="Metcalf W.W."/>
        </authorList>
    </citation>
    <scope>NUCLEOTIDE SEQUENCE [LARGE SCALE GENOMIC DNA]</scope>
    <source>
        <strain evidence="1 2">C2J</strain>
    </source>
</reference>
<dbReference type="EMBL" id="CP009508">
    <property type="protein sequence ID" value="AKB36818.1"/>
    <property type="molecule type" value="Genomic_DNA"/>
</dbReference>
<dbReference type="RefSeq" id="WP_048182725.1">
    <property type="nucleotide sequence ID" value="NZ_CP009508.1"/>
</dbReference>
<accession>A0A0E3PNQ4</accession>
<dbReference type="STRING" id="1434118.MSSAC_2228"/>
<dbReference type="Proteomes" id="UP000033123">
    <property type="component" value="Chromosome"/>
</dbReference>
<evidence type="ECO:0000313" key="2">
    <source>
        <dbReference type="Proteomes" id="UP000033123"/>
    </source>
</evidence>
<dbReference type="KEGG" id="msj:MSSAC_2228"/>
<name>A0A0E3PNQ4_9EURY</name>
<sequence length="302" mass="34535">MTWELYRWVWVLQSPLSVGMMPSGSLNRCRLYVPARTLWGAITAEISRRSDCDFPDYKRIGNEVLEDIRFTFLFPAKKLGQNWKAWLPRYLDNKGLCWLMEDSNTDLKTFIPDHVFRSKLLYTRPGTAIDPDSDSAEESSLHETEYVQMYWHSNDEENKKEHCQVGMIGYIFVRSGSQHANSVREIDNLLIGGDTRYGFGSLIRLDISEETNVFGNNIDLSKENPVVISSIILGQATTTKSMKGDLEAFAGWDNTSDSGLQNFATFWMPGSSIVSDKDNLNHWIIEPGGFWKDFCAEDQKIQ</sequence>
<dbReference type="HOGENOM" id="CLU_081549_0_0_2"/>
<proteinExistence type="predicted"/>